<evidence type="ECO:0000313" key="3">
    <source>
        <dbReference type="Proteomes" id="UP001382904"/>
    </source>
</evidence>
<evidence type="ECO:0000313" key="2">
    <source>
        <dbReference type="EMBL" id="MEJ8646398.1"/>
    </source>
</evidence>
<protein>
    <recommendedName>
        <fullName evidence="4">DUF4272 domain-containing protein</fullName>
    </recommendedName>
</protein>
<evidence type="ECO:0008006" key="4">
    <source>
        <dbReference type="Google" id="ProtNLM"/>
    </source>
</evidence>
<sequence>MPPADHRELISDLSGIVSDYPYADPESTLAVLAGDAAEALGRDATPEGRRERTGYTILLHATCWYVCARIFSKSLFASYIQALDGVRAQLDRASCTCPADAHPTQLDSEYQVEAGVSMLTEAGRAAFAEDYGLDEEESAVFDCEGFLADLADEALGRLHEAHQELFGGIDVSHLDAQFVRDDGRLDLVAMQEAISRSWEDNTGPVALWSARRWLTGQVRDEERIGLFLCLWMGIAQTYEGLPPSYARDLAAALATIDLDVSCEHPQHPWSTADSTVQSRYRAVVHLYARRTTPTPPCPPSSRPASFGSARCSTPSWRGRRWKTSRDGAPCAAAATRTGRTERSGPLRHSSYLYSYSSYSQSSRHPWSADSRSHSCEPAPVAAGLGVSATGGRRSL</sequence>
<gene>
    <name evidence="2" type="ORF">WKI68_44310</name>
</gene>
<comment type="caution">
    <text evidence="2">The sequence shown here is derived from an EMBL/GenBank/DDBJ whole genome shotgun (WGS) entry which is preliminary data.</text>
</comment>
<reference evidence="2 3" key="1">
    <citation type="submission" date="2024-03" db="EMBL/GenBank/DDBJ databases">
        <title>Novel Streptomyces species of biotechnological and ecological value are a feature of Machair soil.</title>
        <authorList>
            <person name="Prole J.R."/>
            <person name="Goodfellow M."/>
            <person name="Allenby N."/>
            <person name="Ward A.C."/>
        </authorList>
    </citation>
    <scope>NUCLEOTIDE SEQUENCE [LARGE SCALE GENOMIC DNA]</scope>
    <source>
        <strain evidence="2 3">MS1.HAVA.3</strain>
    </source>
</reference>
<name>A0ABU8UES2_9ACTN</name>
<proteinExistence type="predicted"/>
<feature type="region of interest" description="Disordered" evidence="1">
    <location>
        <begin position="291"/>
        <end position="345"/>
    </location>
</feature>
<feature type="compositionally biased region" description="Low complexity" evidence="1">
    <location>
        <begin position="327"/>
        <end position="337"/>
    </location>
</feature>
<keyword evidence="3" id="KW-1185">Reference proteome</keyword>
<evidence type="ECO:0000256" key="1">
    <source>
        <dbReference type="SAM" id="MobiDB-lite"/>
    </source>
</evidence>
<dbReference type="Proteomes" id="UP001382904">
    <property type="component" value="Unassembled WGS sequence"/>
</dbReference>
<organism evidence="2 3">
    <name type="scientific">Streptomyces caledonius</name>
    <dbReference type="NCBI Taxonomy" id="3134107"/>
    <lineage>
        <taxon>Bacteria</taxon>
        <taxon>Bacillati</taxon>
        <taxon>Actinomycetota</taxon>
        <taxon>Actinomycetes</taxon>
        <taxon>Kitasatosporales</taxon>
        <taxon>Streptomycetaceae</taxon>
        <taxon>Streptomyces</taxon>
    </lineage>
</organism>
<feature type="region of interest" description="Disordered" evidence="1">
    <location>
        <begin position="360"/>
        <end position="395"/>
    </location>
</feature>
<dbReference type="EMBL" id="JBBKAM010000004">
    <property type="protein sequence ID" value="MEJ8646398.1"/>
    <property type="molecule type" value="Genomic_DNA"/>
</dbReference>
<accession>A0ABU8UES2</accession>